<keyword evidence="1" id="KW-0813">Transport</keyword>
<dbReference type="GO" id="GO:0020037">
    <property type="term" value="F:heme binding"/>
    <property type="evidence" value="ECO:0007669"/>
    <property type="project" value="InterPro"/>
</dbReference>
<keyword evidence="5 6" id="KW-0408">Iron</keyword>
<evidence type="ECO:0000256" key="6">
    <source>
        <dbReference type="PROSITE-ProRule" id="PRU00433"/>
    </source>
</evidence>
<reference evidence="9 10" key="1">
    <citation type="submission" date="2019-06" db="EMBL/GenBank/DDBJ databases">
        <title>New taxonomy in bacterial strain CC-CFT640, isolated from vineyard.</title>
        <authorList>
            <person name="Lin S.-Y."/>
            <person name="Tsai C.-F."/>
            <person name="Young C.-C."/>
        </authorList>
    </citation>
    <scope>NUCLEOTIDE SEQUENCE [LARGE SCALE GENOMIC DNA]</scope>
    <source>
        <strain evidence="9 10">CC-CFT640</strain>
    </source>
</reference>
<dbReference type="InterPro" id="IPR050597">
    <property type="entry name" value="Cytochrome_c_Oxidase_Subunit"/>
</dbReference>
<keyword evidence="10" id="KW-1185">Reference proteome</keyword>
<keyword evidence="3 6" id="KW-0479">Metal-binding</keyword>
<dbReference type="InterPro" id="IPR036909">
    <property type="entry name" value="Cyt_c-like_dom_sf"/>
</dbReference>
<dbReference type="EMBL" id="VDUZ01000005">
    <property type="protein sequence ID" value="TXL79479.1"/>
    <property type="molecule type" value="Genomic_DNA"/>
</dbReference>
<comment type="caution">
    <text evidence="9">The sequence shown here is derived from an EMBL/GenBank/DDBJ whole genome shotgun (WGS) entry which is preliminary data.</text>
</comment>
<dbReference type="SUPFAM" id="SSF46626">
    <property type="entry name" value="Cytochrome c"/>
    <property type="match status" value="1"/>
</dbReference>
<evidence type="ECO:0000313" key="9">
    <source>
        <dbReference type="EMBL" id="TXL79479.1"/>
    </source>
</evidence>
<evidence type="ECO:0000256" key="7">
    <source>
        <dbReference type="SAM" id="SignalP"/>
    </source>
</evidence>
<proteinExistence type="predicted"/>
<evidence type="ECO:0000259" key="8">
    <source>
        <dbReference type="PROSITE" id="PS51007"/>
    </source>
</evidence>
<keyword evidence="4" id="KW-0249">Electron transport</keyword>
<evidence type="ECO:0000256" key="4">
    <source>
        <dbReference type="ARBA" id="ARBA00022982"/>
    </source>
</evidence>
<dbReference type="Gene3D" id="1.10.760.10">
    <property type="entry name" value="Cytochrome c-like domain"/>
    <property type="match status" value="1"/>
</dbReference>
<dbReference type="InterPro" id="IPR009056">
    <property type="entry name" value="Cyt_c-like_dom"/>
</dbReference>
<dbReference type="Proteomes" id="UP000321638">
    <property type="component" value="Unassembled WGS sequence"/>
</dbReference>
<name>A0A5C8PSH0_9HYPH</name>
<accession>A0A5C8PSH0</accession>
<protein>
    <submittedName>
        <fullName evidence="9">Cytochrome c</fullName>
    </submittedName>
</protein>
<evidence type="ECO:0000256" key="3">
    <source>
        <dbReference type="ARBA" id="ARBA00022723"/>
    </source>
</evidence>
<dbReference type="GO" id="GO:0046872">
    <property type="term" value="F:metal ion binding"/>
    <property type="evidence" value="ECO:0007669"/>
    <property type="project" value="UniProtKB-KW"/>
</dbReference>
<dbReference type="PANTHER" id="PTHR33751:SF9">
    <property type="entry name" value="CYTOCHROME C4"/>
    <property type="match status" value="1"/>
</dbReference>
<evidence type="ECO:0000256" key="2">
    <source>
        <dbReference type="ARBA" id="ARBA00022617"/>
    </source>
</evidence>
<organism evidence="9 10">
    <name type="scientific">Vineibacter terrae</name>
    <dbReference type="NCBI Taxonomy" id="2586908"/>
    <lineage>
        <taxon>Bacteria</taxon>
        <taxon>Pseudomonadati</taxon>
        <taxon>Pseudomonadota</taxon>
        <taxon>Alphaproteobacteria</taxon>
        <taxon>Hyphomicrobiales</taxon>
        <taxon>Vineibacter</taxon>
    </lineage>
</organism>
<evidence type="ECO:0000256" key="1">
    <source>
        <dbReference type="ARBA" id="ARBA00022448"/>
    </source>
</evidence>
<keyword evidence="7" id="KW-0732">Signal</keyword>
<dbReference type="OrthoDB" id="9808603at2"/>
<sequence length="100" mass="10576">MGIRVPAMVLAVWLLPLQVSAQATGPSGQAMAQTCYVCHGPAGKSDGPIASLAGLPRDHIVRQMADFKADRRPGTIMNRIAKGYSDEQIAAIADFIATLK</sequence>
<feature type="chain" id="PRO_5022696815" evidence="7">
    <location>
        <begin position="22"/>
        <end position="100"/>
    </location>
</feature>
<dbReference type="PANTHER" id="PTHR33751">
    <property type="entry name" value="CBB3-TYPE CYTOCHROME C OXIDASE SUBUNIT FIXP"/>
    <property type="match status" value="1"/>
</dbReference>
<dbReference type="AlphaFoldDB" id="A0A5C8PSH0"/>
<evidence type="ECO:0000313" key="10">
    <source>
        <dbReference type="Proteomes" id="UP000321638"/>
    </source>
</evidence>
<dbReference type="RefSeq" id="WP_147845986.1">
    <property type="nucleotide sequence ID" value="NZ_VDUZ01000005.1"/>
</dbReference>
<evidence type="ECO:0000256" key="5">
    <source>
        <dbReference type="ARBA" id="ARBA00023004"/>
    </source>
</evidence>
<keyword evidence="2 6" id="KW-0349">Heme</keyword>
<feature type="signal peptide" evidence="7">
    <location>
        <begin position="1"/>
        <end position="21"/>
    </location>
</feature>
<dbReference type="PROSITE" id="PS51007">
    <property type="entry name" value="CYTC"/>
    <property type="match status" value="1"/>
</dbReference>
<gene>
    <name evidence="9" type="ORF">FHP25_05895</name>
</gene>
<feature type="domain" description="Cytochrome c" evidence="8">
    <location>
        <begin position="20"/>
        <end position="100"/>
    </location>
</feature>
<dbReference type="GO" id="GO:0009055">
    <property type="term" value="F:electron transfer activity"/>
    <property type="evidence" value="ECO:0007669"/>
    <property type="project" value="InterPro"/>
</dbReference>
<dbReference type="Pfam" id="PF00034">
    <property type="entry name" value="Cytochrom_C"/>
    <property type="match status" value="1"/>
</dbReference>